<sequence>MLSALAVATVTGALLFYQRSAEWERWMFFILILFAAGGYVGFTLSNGYLSFISDGWLEALWFLGVCAFIITALMVYHPFYGYFSRRNYRVWLSMAALFILTGALVNTWVSVIFTYIILVLVFAAGLLIGFLVQNYLFSYWPRFAWLPYVPLIVLVFASVAILL</sequence>
<gene>
    <name evidence="2" type="ORF">SAMN04488123_101316</name>
</gene>
<feature type="transmembrane region" description="Helical" evidence="1">
    <location>
        <begin position="56"/>
        <end position="76"/>
    </location>
</feature>
<dbReference type="AlphaFoldDB" id="A0A1G8JND3"/>
<keyword evidence="1" id="KW-1133">Transmembrane helix</keyword>
<feature type="transmembrane region" description="Helical" evidence="1">
    <location>
        <begin position="112"/>
        <end position="132"/>
    </location>
</feature>
<feature type="transmembrane region" description="Helical" evidence="1">
    <location>
        <begin position="25"/>
        <end position="44"/>
    </location>
</feature>
<name>A0A1G8JND3_9BACI</name>
<proteinExistence type="predicted"/>
<dbReference type="Proteomes" id="UP000198853">
    <property type="component" value="Unassembled WGS sequence"/>
</dbReference>
<evidence type="ECO:0000313" key="3">
    <source>
        <dbReference type="Proteomes" id="UP000198853"/>
    </source>
</evidence>
<evidence type="ECO:0000256" key="1">
    <source>
        <dbReference type="SAM" id="Phobius"/>
    </source>
</evidence>
<organism evidence="2 3">
    <name type="scientific">Natribacillus halophilus</name>
    <dbReference type="NCBI Taxonomy" id="549003"/>
    <lineage>
        <taxon>Bacteria</taxon>
        <taxon>Bacillati</taxon>
        <taxon>Bacillota</taxon>
        <taxon>Bacilli</taxon>
        <taxon>Bacillales</taxon>
        <taxon>Bacillaceae</taxon>
        <taxon>Natribacillus</taxon>
    </lineage>
</organism>
<keyword evidence="1" id="KW-0812">Transmembrane</keyword>
<dbReference type="OrthoDB" id="2966074at2"/>
<accession>A0A1G8JND3</accession>
<protein>
    <submittedName>
        <fullName evidence="2">Uncharacterized protein</fullName>
    </submittedName>
</protein>
<dbReference type="RefSeq" id="WP_090395780.1">
    <property type="nucleotide sequence ID" value="NZ_FNEN01000001.1"/>
</dbReference>
<dbReference type="EMBL" id="FNEN01000001">
    <property type="protein sequence ID" value="SDI32718.1"/>
    <property type="molecule type" value="Genomic_DNA"/>
</dbReference>
<feature type="transmembrane region" description="Helical" evidence="1">
    <location>
        <begin position="144"/>
        <end position="162"/>
    </location>
</feature>
<keyword evidence="3" id="KW-1185">Reference proteome</keyword>
<reference evidence="2 3" key="1">
    <citation type="submission" date="2016-10" db="EMBL/GenBank/DDBJ databases">
        <authorList>
            <person name="de Groot N.N."/>
        </authorList>
    </citation>
    <scope>NUCLEOTIDE SEQUENCE [LARGE SCALE GENOMIC DNA]</scope>
    <source>
        <strain evidence="2 3">DSM 21771</strain>
    </source>
</reference>
<feature type="transmembrane region" description="Helical" evidence="1">
    <location>
        <begin position="88"/>
        <end position="105"/>
    </location>
</feature>
<evidence type="ECO:0000313" key="2">
    <source>
        <dbReference type="EMBL" id="SDI32718.1"/>
    </source>
</evidence>
<keyword evidence="1" id="KW-0472">Membrane</keyword>